<dbReference type="Proteomes" id="UP000799771">
    <property type="component" value="Unassembled WGS sequence"/>
</dbReference>
<evidence type="ECO:0000313" key="2">
    <source>
        <dbReference type="EMBL" id="KAF2129673.1"/>
    </source>
</evidence>
<gene>
    <name evidence="2" type="ORF">P153DRAFT_23862</name>
</gene>
<organism evidence="2 3">
    <name type="scientific">Dothidotthia symphoricarpi CBS 119687</name>
    <dbReference type="NCBI Taxonomy" id="1392245"/>
    <lineage>
        <taxon>Eukaryota</taxon>
        <taxon>Fungi</taxon>
        <taxon>Dikarya</taxon>
        <taxon>Ascomycota</taxon>
        <taxon>Pezizomycotina</taxon>
        <taxon>Dothideomycetes</taxon>
        <taxon>Pleosporomycetidae</taxon>
        <taxon>Pleosporales</taxon>
        <taxon>Dothidotthiaceae</taxon>
        <taxon>Dothidotthia</taxon>
    </lineage>
</organism>
<name>A0A6A6AEE8_9PLEO</name>
<dbReference type="EMBL" id="ML977506">
    <property type="protein sequence ID" value="KAF2129673.1"/>
    <property type="molecule type" value="Genomic_DNA"/>
</dbReference>
<feature type="region of interest" description="Disordered" evidence="1">
    <location>
        <begin position="186"/>
        <end position="235"/>
    </location>
</feature>
<dbReference type="GeneID" id="54403128"/>
<dbReference type="AlphaFoldDB" id="A0A6A6AEE8"/>
<protein>
    <submittedName>
        <fullName evidence="2">Uncharacterized protein</fullName>
    </submittedName>
</protein>
<evidence type="ECO:0000256" key="1">
    <source>
        <dbReference type="SAM" id="MobiDB-lite"/>
    </source>
</evidence>
<dbReference type="OrthoDB" id="5370011at2759"/>
<feature type="region of interest" description="Disordered" evidence="1">
    <location>
        <begin position="271"/>
        <end position="317"/>
    </location>
</feature>
<dbReference type="RefSeq" id="XP_033524062.1">
    <property type="nucleotide sequence ID" value="XM_033662696.1"/>
</dbReference>
<evidence type="ECO:0000313" key="3">
    <source>
        <dbReference type="Proteomes" id="UP000799771"/>
    </source>
</evidence>
<feature type="region of interest" description="Disordered" evidence="1">
    <location>
        <begin position="34"/>
        <end position="63"/>
    </location>
</feature>
<sequence>MSSPVGAGPSGAKDGSRRLDLGKYVKKFGSIFRRGKSSKKSVSSIPAPPIRHAEPEEVVDNEDGRNVATIEQVAHPETTIEQDPTTAPITTQTDPIPTPSLPPSTQPLDRTTMQQQRAHLLFTKYSLNLESHELISLPVPAPYIQRVEKPIRMRIHRSCHQCGTSYGSLKTCPQCTHKRCKKCPRYPNKKNPPPLQPSSDTSAETTTEIDLPPRRRRKLLLSTTTPAGNERAYNPPQQRIRRTCHKCSALFVPHTATICPQCAHTRCTKCPRDPAKRTKWPAAYPGDVEPESESDSANDSGDGGNISGAEEIPDRAQRLWRKPRMRVRWSCSQCATLFSSEQMVCGGCGHERCGECVRWPPKTVKTERRFDDGVVGAVEERLRGLSVRGGAGT</sequence>
<proteinExistence type="predicted"/>
<reference evidence="2" key="1">
    <citation type="journal article" date="2020" name="Stud. Mycol.">
        <title>101 Dothideomycetes genomes: a test case for predicting lifestyles and emergence of pathogens.</title>
        <authorList>
            <person name="Haridas S."/>
            <person name="Albert R."/>
            <person name="Binder M."/>
            <person name="Bloem J."/>
            <person name="Labutti K."/>
            <person name="Salamov A."/>
            <person name="Andreopoulos B."/>
            <person name="Baker S."/>
            <person name="Barry K."/>
            <person name="Bills G."/>
            <person name="Bluhm B."/>
            <person name="Cannon C."/>
            <person name="Castanera R."/>
            <person name="Culley D."/>
            <person name="Daum C."/>
            <person name="Ezra D."/>
            <person name="Gonzalez J."/>
            <person name="Henrissat B."/>
            <person name="Kuo A."/>
            <person name="Liang C."/>
            <person name="Lipzen A."/>
            <person name="Lutzoni F."/>
            <person name="Magnuson J."/>
            <person name="Mondo S."/>
            <person name="Nolan M."/>
            <person name="Ohm R."/>
            <person name="Pangilinan J."/>
            <person name="Park H.-J."/>
            <person name="Ramirez L."/>
            <person name="Alfaro M."/>
            <person name="Sun H."/>
            <person name="Tritt A."/>
            <person name="Yoshinaga Y."/>
            <person name="Zwiers L.-H."/>
            <person name="Turgeon B."/>
            <person name="Goodwin S."/>
            <person name="Spatafora J."/>
            <person name="Crous P."/>
            <person name="Grigoriev I."/>
        </authorList>
    </citation>
    <scope>NUCLEOTIDE SEQUENCE</scope>
    <source>
        <strain evidence="2">CBS 119687</strain>
    </source>
</reference>
<accession>A0A6A6AEE8</accession>
<keyword evidence="3" id="KW-1185">Reference proteome</keyword>
<feature type="compositionally biased region" description="Polar residues" evidence="1">
    <location>
        <begin position="197"/>
        <end position="208"/>
    </location>
</feature>
<feature type="region of interest" description="Disordered" evidence="1">
    <location>
        <begin position="1"/>
        <end position="20"/>
    </location>
</feature>